<sequence length="242" mass="26779" precursor="true">MWYRFLLVIAVLLCCQNVQASVVMTGTRIIYPADAKEKSIQLVNNDNFPNVVQLWTDIDNPQSAPESADGPFVVLPAIAKVKANSGQTIRLIYTGEALPSDRESVFYLNFLQIPPAEKASSNENKMLIMLRNRLKIFYRPEGLNVSVAEVPSLIDFSVKSQANGLQVEVANASPYFASFTRGSLNYQGREVVLPVEMVAPFSKVSWAVDNIKLVPQTQATINFTLVNDLGASIKQEQAVVIR</sequence>
<reference evidence="9" key="1">
    <citation type="submission" date="2007-04" db="EMBL/GenBank/DDBJ databases">
        <title>Complete sequence of Shewanella putrefaciens CN-32.</title>
        <authorList>
            <consortium name="US DOE Joint Genome Institute"/>
            <person name="Copeland A."/>
            <person name="Lucas S."/>
            <person name="Lapidus A."/>
            <person name="Barry K."/>
            <person name="Detter J.C."/>
            <person name="Glavina del Rio T."/>
            <person name="Hammon N."/>
            <person name="Israni S."/>
            <person name="Dalin E."/>
            <person name="Tice H."/>
            <person name="Pitluck S."/>
            <person name="Chain P."/>
            <person name="Malfatti S."/>
            <person name="Shin M."/>
            <person name="Vergez L."/>
            <person name="Schmutz J."/>
            <person name="Larimer F."/>
            <person name="Land M."/>
            <person name="Hauser L."/>
            <person name="Kyrpides N."/>
            <person name="Mikhailova N."/>
            <person name="Romine M.F."/>
            <person name="Fredrickson J."/>
            <person name="Tiedje J."/>
            <person name="Richardson P."/>
        </authorList>
    </citation>
    <scope>NUCLEOTIDE SEQUENCE [LARGE SCALE GENOMIC DNA]</scope>
    <source>
        <strain evidence="9">CN-32</strain>
    </source>
</reference>
<dbReference type="SUPFAM" id="SSF49584">
    <property type="entry name" value="Periplasmic chaperone C-domain"/>
    <property type="match status" value="1"/>
</dbReference>
<dbReference type="InterPro" id="IPR013783">
    <property type="entry name" value="Ig-like_fold"/>
</dbReference>
<evidence type="ECO:0000256" key="2">
    <source>
        <dbReference type="ARBA" id="ARBA00007399"/>
    </source>
</evidence>
<evidence type="ECO:0000256" key="5">
    <source>
        <dbReference type="ARBA" id="ARBA00023186"/>
    </source>
</evidence>
<dbReference type="InterPro" id="IPR016148">
    <property type="entry name" value="Pili_assmbl_chaperone_C"/>
</dbReference>
<dbReference type="GO" id="GO:0071555">
    <property type="term" value="P:cell wall organization"/>
    <property type="evidence" value="ECO:0007669"/>
    <property type="project" value="InterPro"/>
</dbReference>
<dbReference type="eggNOG" id="COG3121">
    <property type="taxonomic scope" value="Bacteria"/>
</dbReference>
<dbReference type="AlphaFoldDB" id="A4Y248"/>
<name>A4Y248_SHEPC</name>
<dbReference type="KEGG" id="spc:Sputcn32_0299"/>
<feature type="domain" description="Pili assembly chaperone N-terminal" evidence="7">
    <location>
        <begin position="21"/>
        <end position="143"/>
    </location>
</feature>
<evidence type="ECO:0000313" key="9">
    <source>
        <dbReference type="EMBL" id="ABP74031.1"/>
    </source>
</evidence>
<dbReference type="EMBL" id="CP000681">
    <property type="protein sequence ID" value="ABP74031.1"/>
    <property type="molecule type" value="Genomic_DNA"/>
</dbReference>
<keyword evidence="3 6" id="KW-0732">Signal</keyword>
<evidence type="ECO:0000256" key="1">
    <source>
        <dbReference type="ARBA" id="ARBA00004418"/>
    </source>
</evidence>
<keyword evidence="5" id="KW-0143">Chaperone</keyword>
<gene>
    <name evidence="9" type="ordered locus">Sputcn32_0299</name>
</gene>
<dbReference type="Gene3D" id="2.60.40.10">
    <property type="entry name" value="Immunoglobulins"/>
    <property type="match status" value="2"/>
</dbReference>
<dbReference type="InterPro" id="IPR050643">
    <property type="entry name" value="Periplasmic_pilus_chap"/>
</dbReference>
<dbReference type="GO" id="GO:0030288">
    <property type="term" value="C:outer membrane-bounded periplasmic space"/>
    <property type="evidence" value="ECO:0007669"/>
    <property type="project" value="InterPro"/>
</dbReference>
<dbReference type="Pfam" id="PF02753">
    <property type="entry name" value="PapD_C"/>
    <property type="match status" value="1"/>
</dbReference>
<dbReference type="PANTHER" id="PTHR30251">
    <property type="entry name" value="PILUS ASSEMBLY CHAPERONE"/>
    <property type="match status" value="1"/>
</dbReference>
<evidence type="ECO:0000259" key="8">
    <source>
        <dbReference type="Pfam" id="PF02753"/>
    </source>
</evidence>
<evidence type="ECO:0000256" key="4">
    <source>
        <dbReference type="ARBA" id="ARBA00022764"/>
    </source>
</evidence>
<dbReference type="Pfam" id="PF00345">
    <property type="entry name" value="PapD_N"/>
    <property type="match status" value="1"/>
</dbReference>
<comment type="similarity">
    <text evidence="2">Belongs to the periplasmic pilus chaperone family.</text>
</comment>
<comment type="subcellular location">
    <subcellularLocation>
        <location evidence="1">Periplasm</location>
    </subcellularLocation>
</comment>
<dbReference type="InterPro" id="IPR016147">
    <property type="entry name" value="Pili_assmbl_chaperone_N"/>
</dbReference>
<proteinExistence type="inferred from homology"/>
<dbReference type="HOGENOM" id="CLU_070768_0_2_6"/>
<feature type="signal peptide" evidence="6">
    <location>
        <begin position="1"/>
        <end position="20"/>
    </location>
</feature>
<evidence type="ECO:0000259" key="7">
    <source>
        <dbReference type="Pfam" id="PF00345"/>
    </source>
</evidence>
<organism evidence="9">
    <name type="scientific">Shewanella putrefaciens (strain CN-32 / ATCC BAA-453)</name>
    <dbReference type="NCBI Taxonomy" id="319224"/>
    <lineage>
        <taxon>Bacteria</taxon>
        <taxon>Pseudomonadati</taxon>
        <taxon>Pseudomonadota</taxon>
        <taxon>Gammaproteobacteria</taxon>
        <taxon>Alteromonadales</taxon>
        <taxon>Shewanellaceae</taxon>
        <taxon>Shewanella</taxon>
    </lineage>
</organism>
<protein>
    <submittedName>
        <fullName evidence="9">Pili assembly chaperone</fullName>
    </submittedName>
</protein>
<accession>A4Y248</accession>
<dbReference type="PANTHER" id="PTHR30251:SF25">
    <property type="entry name" value="FIMBRIAE CHAPARONE"/>
    <property type="match status" value="1"/>
</dbReference>
<dbReference type="PRINTS" id="PR00969">
    <property type="entry name" value="CHAPERONPILI"/>
</dbReference>
<dbReference type="InterPro" id="IPR001829">
    <property type="entry name" value="Pili_assmbl_chaperone_bac"/>
</dbReference>
<feature type="chain" id="PRO_5002675633" evidence="6">
    <location>
        <begin position="21"/>
        <end position="242"/>
    </location>
</feature>
<dbReference type="STRING" id="319224.Sputcn32_0299"/>
<dbReference type="InterPro" id="IPR008962">
    <property type="entry name" value="PapD-like_sf"/>
</dbReference>
<dbReference type="SUPFAM" id="SSF49354">
    <property type="entry name" value="PapD-like"/>
    <property type="match status" value="1"/>
</dbReference>
<dbReference type="InterPro" id="IPR036316">
    <property type="entry name" value="Pili_assmbl_chap_C_dom_sf"/>
</dbReference>
<evidence type="ECO:0000256" key="6">
    <source>
        <dbReference type="SAM" id="SignalP"/>
    </source>
</evidence>
<evidence type="ECO:0000256" key="3">
    <source>
        <dbReference type="ARBA" id="ARBA00022729"/>
    </source>
</evidence>
<keyword evidence="4" id="KW-0574">Periplasm</keyword>
<feature type="domain" description="Pili assembly chaperone C-terminal" evidence="8">
    <location>
        <begin position="169"/>
        <end position="232"/>
    </location>
</feature>